<dbReference type="Pfam" id="PF12770">
    <property type="entry name" value="CHAT"/>
    <property type="match status" value="1"/>
</dbReference>
<reference evidence="2 3" key="1">
    <citation type="submission" date="2018-05" db="EMBL/GenBank/DDBJ databases">
        <title>Micromonospora atacamensis sp. nov., a novel actinobacteria isolated from high altitude Atacama Desert soil.</title>
        <authorList>
            <person name="Carro L."/>
            <person name="Golinska P."/>
            <person name="Klenk H.-P."/>
            <person name="Goodfellow M."/>
        </authorList>
    </citation>
    <scope>NUCLEOTIDE SEQUENCE [LARGE SCALE GENOMIC DNA]</scope>
    <source>
        <strain evidence="2 3">5R2A7</strain>
    </source>
</reference>
<dbReference type="Proteomes" id="UP000245410">
    <property type="component" value="Unassembled WGS sequence"/>
</dbReference>
<dbReference type="SUPFAM" id="SSF48452">
    <property type="entry name" value="TPR-like"/>
    <property type="match status" value="2"/>
</dbReference>
<protein>
    <submittedName>
        <fullName evidence="2">CHAT domain-containing protein</fullName>
    </submittedName>
</protein>
<dbReference type="Gene3D" id="1.25.40.10">
    <property type="entry name" value="Tetratricopeptide repeat domain"/>
    <property type="match status" value="2"/>
</dbReference>
<dbReference type="InterPro" id="IPR024983">
    <property type="entry name" value="CHAT_dom"/>
</dbReference>
<accession>A0A317D3R3</accession>
<evidence type="ECO:0000313" key="3">
    <source>
        <dbReference type="Proteomes" id="UP000245410"/>
    </source>
</evidence>
<gene>
    <name evidence="2" type="ORF">DKT68_19660</name>
</gene>
<dbReference type="InterPro" id="IPR011990">
    <property type="entry name" value="TPR-like_helical_dom_sf"/>
</dbReference>
<comment type="caution">
    <text evidence="2">The sequence shown here is derived from an EMBL/GenBank/DDBJ whole genome shotgun (WGS) entry which is preliminary data.</text>
</comment>
<name>A0A317D3R3_9ACTN</name>
<sequence>MDPAALARRATRWHAAGLASSDAGQPGRAARELRAGLRLAKRHPALRDIHARLLISLAWAESERGRVELGFRLLDEAEALVAPPQRPILLGQRALLLKRSGRNAEALRQYDESIGLLSDLTHPPDLVKALNNRSLVHLEAGNVRLARADLRRCAEVAARHGLGLHVAMARTNLGCLDVIAGDLPAALRAFARSDADYRVLAPGRLANLAVERARALVAAGLYREAERQLASAVERATQQQLGHTYADALQVRAEAALLAGEPVAAARWARRARAAFLGRTNVRRAALAALLELRADQAVGEVDQATVARRAGVLAGRLARLGLPEDARVAGMVRARALVAAGRPRRAAELIGRQAGPRRTDRLDTRLLWHMARAEVAASAGRSAEARRSLLAGMTALHRHRARFGCADLQTGAAVHGRDLARAGLAAALAEGSANAVYRWSERARAQALLLPPVRPPDDPVAAEALEELRQLQHRVRQAELAGRPTLAFHSRLEALQRVIRERAWATPGPRDAAPPTPAPLSAVTAQLAGAALVVYVAAGDVLRALVVTDRATSVVVLGDRGTAEEAVRRLRADLDGQAGRAMPARLAAVVRAATRQDADRVGSMVLDPVLPLVGDRDLVVVPTGLLLTTPWHALPACASRPVTVAPSVGVWLAARRRLNAGRPAAESAAVTVVAGPGIPRGEAEARAVASLHQGAVVLTGPEATPAAALAAMAGAGLAHIAAHGQHQTENPLFSTLELAGGPLMGYDVQELRTAPRTVVLSCCDLGLTDVRHGDEALGMPTALLAAGTATVVASVSRVADEAATEIMVAYHRAVVAGRPPAAALAEAVRGNQPPSFVCFGAG</sequence>
<evidence type="ECO:0000259" key="1">
    <source>
        <dbReference type="Pfam" id="PF12770"/>
    </source>
</evidence>
<dbReference type="EMBL" id="QGKR01000226">
    <property type="protein sequence ID" value="PWR07283.1"/>
    <property type="molecule type" value="Genomic_DNA"/>
</dbReference>
<evidence type="ECO:0000313" key="2">
    <source>
        <dbReference type="EMBL" id="PWR07283.1"/>
    </source>
</evidence>
<proteinExistence type="predicted"/>
<feature type="domain" description="CHAT" evidence="1">
    <location>
        <begin position="603"/>
        <end position="830"/>
    </location>
</feature>
<organism evidence="2 3">
    <name type="scientific">Micromonospora acroterricola</name>
    <dbReference type="NCBI Taxonomy" id="2202421"/>
    <lineage>
        <taxon>Bacteria</taxon>
        <taxon>Bacillati</taxon>
        <taxon>Actinomycetota</taxon>
        <taxon>Actinomycetes</taxon>
        <taxon>Micromonosporales</taxon>
        <taxon>Micromonosporaceae</taxon>
        <taxon>Micromonospora</taxon>
    </lineage>
</organism>
<dbReference type="AlphaFoldDB" id="A0A317D3R3"/>
<keyword evidence="3" id="KW-1185">Reference proteome</keyword>